<evidence type="ECO:0000313" key="7">
    <source>
        <dbReference type="EMBL" id="ADG12979.1"/>
    </source>
</evidence>
<dbReference type="EMBL" id="CP002009">
    <property type="protein sequence ID" value="ADG12979.1"/>
    <property type="molecule type" value="Genomic_DNA"/>
</dbReference>
<keyword evidence="4 6" id="KW-1133">Transmembrane helix</keyword>
<evidence type="ECO:0000256" key="3">
    <source>
        <dbReference type="ARBA" id="ARBA00022692"/>
    </source>
</evidence>
<dbReference type="OrthoDB" id="51610at2157"/>
<evidence type="ECO:0000256" key="1">
    <source>
        <dbReference type="ARBA" id="ARBA00004651"/>
    </source>
</evidence>
<evidence type="ECO:0000256" key="2">
    <source>
        <dbReference type="ARBA" id="ARBA00022475"/>
    </source>
</evidence>
<dbReference type="InterPro" id="IPR003339">
    <property type="entry name" value="ABC/ECF_trnsptr_transmembrane"/>
</dbReference>
<dbReference type="InterPro" id="IPR012809">
    <property type="entry name" value="ECF_CbiQ"/>
</dbReference>
<dbReference type="HOGENOM" id="CLU_056469_1_0_2"/>
<evidence type="ECO:0000256" key="4">
    <source>
        <dbReference type="ARBA" id="ARBA00022989"/>
    </source>
</evidence>
<evidence type="ECO:0000313" key="8">
    <source>
        <dbReference type="Proteomes" id="UP000002061"/>
    </source>
</evidence>
<dbReference type="AlphaFoldDB" id="D5VQX6"/>
<dbReference type="Pfam" id="PF02361">
    <property type="entry name" value="CbiQ"/>
    <property type="match status" value="1"/>
</dbReference>
<reference evidence="7" key="1">
    <citation type="submission" date="2010-04" db="EMBL/GenBank/DDBJ databases">
        <title>Complete sequence of Methanocaldococcus infernus ME.</title>
        <authorList>
            <consortium name="US DOE Joint Genome Institute"/>
            <person name="Lucas S."/>
            <person name="Copeland A."/>
            <person name="Lapidus A."/>
            <person name="Cheng J.-F."/>
            <person name="Bruce D."/>
            <person name="Goodwin L."/>
            <person name="Pitluck S."/>
            <person name="Munk A.C."/>
            <person name="Detter J.C."/>
            <person name="Han C."/>
            <person name="Tapia R."/>
            <person name="Land M."/>
            <person name="Hauser L."/>
            <person name="Kyrpides N."/>
            <person name="Mikhailova N."/>
            <person name="Sieprawska-Lupa M."/>
            <person name="Whitman W.B."/>
            <person name="Woyke T."/>
        </authorList>
    </citation>
    <scope>NUCLEOTIDE SEQUENCE [LARGE SCALE GENOMIC DNA]</scope>
    <source>
        <strain evidence="7">ME</strain>
    </source>
</reference>
<dbReference type="NCBIfam" id="TIGR02454">
    <property type="entry name" value="ECF_T_CbiQ"/>
    <property type="match status" value="1"/>
</dbReference>
<feature type="transmembrane region" description="Helical" evidence="6">
    <location>
        <begin position="247"/>
        <end position="266"/>
    </location>
</feature>
<feature type="transmembrane region" description="Helical" evidence="6">
    <location>
        <begin position="164"/>
        <end position="186"/>
    </location>
</feature>
<dbReference type="GO" id="GO:0006824">
    <property type="term" value="P:cobalt ion transport"/>
    <property type="evidence" value="ECO:0007669"/>
    <property type="project" value="InterPro"/>
</dbReference>
<keyword evidence="8" id="KW-1185">Reference proteome</keyword>
<feature type="transmembrane region" description="Helical" evidence="6">
    <location>
        <begin position="122"/>
        <end position="144"/>
    </location>
</feature>
<accession>D5VQX6</accession>
<dbReference type="GeneID" id="9131311"/>
<dbReference type="RefSeq" id="WP_013099725.1">
    <property type="nucleotide sequence ID" value="NC_014122.1"/>
</dbReference>
<dbReference type="GO" id="GO:0043190">
    <property type="term" value="C:ATP-binding cassette (ABC) transporter complex"/>
    <property type="evidence" value="ECO:0007669"/>
    <property type="project" value="InterPro"/>
</dbReference>
<feature type="transmembrane region" description="Helical" evidence="6">
    <location>
        <begin position="44"/>
        <end position="73"/>
    </location>
</feature>
<proteinExistence type="predicted"/>
<feature type="transmembrane region" description="Helical" evidence="6">
    <location>
        <begin position="85"/>
        <end position="110"/>
    </location>
</feature>
<dbReference type="Proteomes" id="UP000002061">
    <property type="component" value="Chromosome"/>
</dbReference>
<dbReference type="KEGG" id="mif:Metin_0309"/>
<evidence type="ECO:0000256" key="5">
    <source>
        <dbReference type="ARBA" id="ARBA00023136"/>
    </source>
</evidence>
<evidence type="ECO:0000256" key="6">
    <source>
        <dbReference type="SAM" id="Phobius"/>
    </source>
</evidence>
<dbReference type="CDD" id="cd16914">
    <property type="entry name" value="EcfT"/>
    <property type="match status" value="1"/>
</dbReference>
<dbReference type="InterPro" id="IPR051611">
    <property type="entry name" value="ECF_transporter_component"/>
</dbReference>
<sequence>MNKFFEKTIEHIISYINEAIFYEKYSKANGLLQSIEPRIKIISLLLLVFFTLTIKDLKILIILNFFAILLAYVSKIPIKDYLFRIYIFIPIFAALIALPTIFFIPGEPIIKILFLTITDKGLLYFITFVLRVATCISYSILIPLTTPWNIVLSSLKMFKIPDEIITLFNLTYRYIFLLLNQTLEILHSRKSRTIKKLGILESWKEAAKIISFTFIKVNFMGEELYYSIQSRGSLFSIYTRYNYKIKFIDILFFLLIILIIIILWWGHENII</sequence>
<comment type="subcellular location">
    <subcellularLocation>
        <location evidence="1">Cell membrane</location>
        <topology evidence="1">Multi-pass membrane protein</topology>
    </subcellularLocation>
</comment>
<keyword evidence="3 6" id="KW-0812">Transmembrane</keyword>
<dbReference type="STRING" id="573063.Metin_0309"/>
<gene>
    <name evidence="7" type="ordered locus">Metin_0309</name>
</gene>
<dbReference type="eggNOG" id="arCOG02250">
    <property type="taxonomic scope" value="Archaea"/>
</dbReference>
<protein>
    <submittedName>
        <fullName evidence="7">Cobalt ABC transporter, inner membrane subunit CbiQ</fullName>
    </submittedName>
</protein>
<dbReference type="PANTHER" id="PTHR34857">
    <property type="entry name" value="SLL0384 PROTEIN"/>
    <property type="match status" value="1"/>
</dbReference>
<dbReference type="PANTHER" id="PTHR34857:SF2">
    <property type="entry name" value="SLL0384 PROTEIN"/>
    <property type="match status" value="1"/>
</dbReference>
<keyword evidence="2" id="KW-1003">Cell membrane</keyword>
<keyword evidence="5 6" id="KW-0472">Membrane</keyword>
<name>D5VQX6_METIM</name>
<organism evidence="7 8">
    <name type="scientific">Methanocaldococcus infernus (strain DSM 11812 / JCM 15783 / ME)</name>
    <dbReference type="NCBI Taxonomy" id="573063"/>
    <lineage>
        <taxon>Archaea</taxon>
        <taxon>Methanobacteriati</taxon>
        <taxon>Methanobacteriota</taxon>
        <taxon>Methanomada group</taxon>
        <taxon>Methanococci</taxon>
        <taxon>Methanococcales</taxon>
        <taxon>Methanocaldococcaceae</taxon>
        <taxon>Methanocaldococcus</taxon>
    </lineage>
</organism>